<dbReference type="Proteomes" id="UP000636453">
    <property type="component" value="Unassembled WGS sequence"/>
</dbReference>
<dbReference type="Pfam" id="PF13527">
    <property type="entry name" value="Acetyltransf_9"/>
    <property type="match status" value="1"/>
</dbReference>
<dbReference type="SUPFAM" id="SSF55729">
    <property type="entry name" value="Acyl-CoA N-acyltransferases (Nat)"/>
    <property type="match status" value="1"/>
</dbReference>
<dbReference type="InterPro" id="IPR016181">
    <property type="entry name" value="Acyl_CoA_acyltransferase"/>
</dbReference>
<keyword evidence="3" id="KW-1185">Reference proteome</keyword>
<proteinExistence type="predicted"/>
<dbReference type="RefSeq" id="WP_146473564.1">
    <property type="nucleotide sequence ID" value="NZ_BNCF01000015.1"/>
</dbReference>
<comment type="caution">
    <text evidence="2">The sequence shown here is derived from an EMBL/GenBank/DDBJ whole genome shotgun (WGS) entry which is preliminary data.</text>
</comment>
<reference evidence="2" key="2">
    <citation type="submission" date="2020-09" db="EMBL/GenBank/DDBJ databases">
        <authorList>
            <person name="Sun Q."/>
            <person name="Kim S."/>
        </authorList>
    </citation>
    <scope>NUCLEOTIDE SEQUENCE</scope>
    <source>
        <strain evidence="2">KCTC 32020</strain>
    </source>
</reference>
<sequence length="284" mass="31138">MEFERCGCSEHELSEYAGLFRACFPKAGKLADLAYLRWLYTENPVGSVIGFNARVGGRLAAHYVCVPISLELDGQRTRALLSLNTATHPDFQGRGLFTRLAELTYQAGAGEGARLVYGVANANSTPGFVRKLGFRLIAPLQAKIGVGPLGRFDWGRVSRARFRLAWPAEELQWRLRNPANPVRARIQEDGSVGYAAATGWPMLRAWTQAPRPESVPVSAREGGGALARMWLGLMPAGAGSFGLYAELPQRLRLSPLNLIVRDLAGPLELAADEVFFQFLDFDAF</sequence>
<evidence type="ECO:0000313" key="3">
    <source>
        <dbReference type="Proteomes" id="UP000636453"/>
    </source>
</evidence>
<dbReference type="Gene3D" id="3.40.630.30">
    <property type="match status" value="1"/>
</dbReference>
<feature type="domain" description="N-acetyltransferase" evidence="1">
    <location>
        <begin position="1"/>
        <end position="169"/>
    </location>
</feature>
<reference evidence="2" key="1">
    <citation type="journal article" date="2014" name="Int. J. Syst. Evol. Microbiol.">
        <title>Complete genome sequence of Corynebacterium casei LMG S-19264T (=DSM 44701T), isolated from a smear-ripened cheese.</title>
        <authorList>
            <consortium name="US DOE Joint Genome Institute (JGI-PGF)"/>
            <person name="Walter F."/>
            <person name="Albersmeier A."/>
            <person name="Kalinowski J."/>
            <person name="Ruckert C."/>
        </authorList>
    </citation>
    <scope>NUCLEOTIDE SEQUENCE</scope>
    <source>
        <strain evidence="2">KCTC 32020</strain>
    </source>
</reference>
<dbReference type="AlphaFoldDB" id="A0A919DFY8"/>
<evidence type="ECO:0000313" key="2">
    <source>
        <dbReference type="EMBL" id="GHE41275.1"/>
    </source>
</evidence>
<name>A0A919DFY8_9GAMM</name>
<evidence type="ECO:0000259" key="1">
    <source>
        <dbReference type="PROSITE" id="PS51186"/>
    </source>
</evidence>
<accession>A0A919DFY8</accession>
<protein>
    <recommendedName>
        <fullName evidence="1">N-acetyltransferase domain-containing protein</fullName>
    </recommendedName>
</protein>
<gene>
    <name evidence="2" type="ORF">GCM10007167_24020</name>
</gene>
<dbReference type="EMBL" id="BNCF01000015">
    <property type="protein sequence ID" value="GHE41275.1"/>
    <property type="molecule type" value="Genomic_DNA"/>
</dbReference>
<dbReference type="GO" id="GO:0016747">
    <property type="term" value="F:acyltransferase activity, transferring groups other than amino-acyl groups"/>
    <property type="evidence" value="ECO:0007669"/>
    <property type="project" value="InterPro"/>
</dbReference>
<organism evidence="2 3">
    <name type="scientific">Vulcaniibacterium thermophilum</name>
    <dbReference type="NCBI Taxonomy" id="1169913"/>
    <lineage>
        <taxon>Bacteria</taxon>
        <taxon>Pseudomonadati</taxon>
        <taxon>Pseudomonadota</taxon>
        <taxon>Gammaproteobacteria</taxon>
        <taxon>Lysobacterales</taxon>
        <taxon>Lysobacteraceae</taxon>
        <taxon>Vulcaniibacterium</taxon>
    </lineage>
</organism>
<dbReference type="InterPro" id="IPR000182">
    <property type="entry name" value="GNAT_dom"/>
</dbReference>
<dbReference type="PROSITE" id="PS51186">
    <property type="entry name" value="GNAT"/>
    <property type="match status" value="1"/>
</dbReference>
<dbReference type="OrthoDB" id="5570877at2"/>